<organism evidence="1 2">
    <name type="scientific">Kordia antarctica</name>
    <dbReference type="NCBI Taxonomy" id="1218801"/>
    <lineage>
        <taxon>Bacteria</taxon>
        <taxon>Pseudomonadati</taxon>
        <taxon>Bacteroidota</taxon>
        <taxon>Flavobacteriia</taxon>
        <taxon>Flavobacteriales</taxon>
        <taxon>Flavobacteriaceae</taxon>
        <taxon>Kordia</taxon>
    </lineage>
</organism>
<dbReference type="OrthoDB" id="4868247at2"/>
<gene>
    <name evidence="1" type="ORF">IMCC3317_21330</name>
</gene>
<name>A0A7L4ZJ73_9FLAO</name>
<dbReference type="KEGG" id="kan:IMCC3317_21330"/>
<dbReference type="Pfam" id="PF14345">
    <property type="entry name" value="GDYXXLXY"/>
    <property type="match status" value="1"/>
</dbReference>
<evidence type="ECO:0000313" key="2">
    <source>
        <dbReference type="Proteomes" id="UP000464657"/>
    </source>
</evidence>
<evidence type="ECO:0000313" key="1">
    <source>
        <dbReference type="EMBL" id="QHI36763.1"/>
    </source>
</evidence>
<dbReference type="RefSeq" id="WP_160129439.1">
    <property type="nucleotide sequence ID" value="NZ_CP019288.1"/>
</dbReference>
<dbReference type="InterPro" id="IPR025833">
    <property type="entry name" value="GDYXXLXY"/>
</dbReference>
<proteinExistence type="predicted"/>
<dbReference type="EMBL" id="CP019288">
    <property type="protein sequence ID" value="QHI36763.1"/>
    <property type="molecule type" value="Genomic_DNA"/>
</dbReference>
<reference evidence="1 2" key="1">
    <citation type="journal article" date="2013" name="Int. J. Syst. Evol. Microbiol.">
        <title>Kordia antarctica sp. nov., isolated from Antarctic seawater.</title>
        <authorList>
            <person name="Baek K."/>
            <person name="Choi A."/>
            <person name="Kang I."/>
            <person name="Lee K."/>
            <person name="Cho J.C."/>
        </authorList>
    </citation>
    <scope>NUCLEOTIDE SEQUENCE [LARGE SCALE GENOMIC DNA]</scope>
    <source>
        <strain evidence="1 2">IMCC3317</strain>
    </source>
</reference>
<protein>
    <recommendedName>
        <fullName evidence="3">GDYXXLXY domain-containing protein</fullName>
    </recommendedName>
</protein>
<sequence length="184" mass="21324">MKKTYIYILFGLMVLAQIAASAQIVYKYERTIASDNVYKFKTAPVDPNNPFMGKYIDLDFEINSFETTDSDWNRYDKAYAYFSKDENGYAVLETLSKELLTDSKFDHVIVETYNYYEGKIRFDLPFQTYYMEESKALGAETLYRDNNRNGKEQDVYAVVHIQNGTHVLTDVIINGISIKDAVVK</sequence>
<dbReference type="AlphaFoldDB" id="A0A7L4ZJ73"/>
<accession>A0A7L4ZJ73</accession>
<evidence type="ECO:0008006" key="3">
    <source>
        <dbReference type="Google" id="ProtNLM"/>
    </source>
</evidence>
<dbReference type="Proteomes" id="UP000464657">
    <property type="component" value="Chromosome"/>
</dbReference>
<keyword evidence="2" id="KW-1185">Reference proteome</keyword>